<dbReference type="Proteomes" id="UP000001304">
    <property type="component" value="Chromosome"/>
</dbReference>
<dbReference type="BioCyc" id="IAGG583356:GHAH-30-MONOMER"/>
<name>E0SPD9_IGNAA</name>
<accession>E0SPD9</accession>
<dbReference type="KEGG" id="iag:Igag_0029"/>
<dbReference type="EMBL" id="CP002098">
    <property type="protein sequence ID" value="ADM26882.1"/>
    <property type="molecule type" value="Genomic_DNA"/>
</dbReference>
<reference evidence="1 2" key="1">
    <citation type="journal article" date="2010" name="Stand. Genomic Sci.">
        <title>Complete genome sequence of Ignisphaera aggregans type strain (AQ1.S1).</title>
        <authorList>
            <person name="Goker M."/>
            <person name="Held B."/>
            <person name="Lapidus A."/>
            <person name="Nolan M."/>
            <person name="Spring S."/>
            <person name="Yasawong M."/>
            <person name="Lucas S."/>
            <person name="Glavina Del Rio T."/>
            <person name="Tice H."/>
            <person name="Cheng J.F."/>
            <person name="Goodwin L."/>
            <person name="Tapia R."/>
            <person name="Pitluck S."/>
            <person name="Liolios K."/>
            <person name="Ivanova N."/>
            <person name="Mavromatis K."/>
            <person name="Mikhailova N."/>
            <person name="Pati A."/>
            <person name="Chen A."/>
            <person name="Palaniappan K."/>
            <person name="Brambilla E."/>
            <person name="Land M."/>
            <person name="Hauser L."/>
            <person name="Chang Y.J."/>
            <person name="Jeffries C.D."/>
            <person name="Brettin T."/>
            <person name="Detter J.C."/>
            <person name="Han C."/>
            <person name="Rohde M."/>
            <person name="Sikorski J."/>
            <person name="Woyke T."/>
            <person name="Bristow J."/>
            <person name="Eisen J.A."/>
            <person name="Markowitz V."/>
            <person name="Hugenholtz P."/>
            <person name="Kyrpides N.C."/>
            <person name="Klenk H.P."/>
        </authorList>
    </citation>
    <scope>NUCLEOTIDE SEQUENCE [LARGE SCALE GENOMIC DNA]</scope>
    <source>
        <strain evidence="2">DSM 17230 / JCM 13409 / AQ1.S1</strain>
    </source>
</reference>
<dbReference type="AlphaFoldDB" id="E0SPD9"/>
<evidence type="ECO:0000313" key="2">
    <source>
        <dbReference type="Proteomes" id="UP000001304"/>
    </source>
</evidence>
<protein>
    <submittedName>
        <fullName evidence="1">Uncharacterized protein</fullName>
    </submittedName>
</protein>
<evidence type="ECO:0000313" key="1">
    <source>
        <dbReference type="EMBL" id="ADM26882.1"/>
    </source>
</evidence>
<dbReference type="STRING" id="583356.Igag_0029"/>
<organism evidence="1 2">
    <name type="scientific">Ignisphaera aggregans (strain DSM 17230 / JCM 13409 / AQ1.S1)</name>
    <dbReference type="NCBI Taxonomy" id="583356"/>
    <lineage>
        <taxon>Archaea</taxon>
        <taxon>Thermoproteota</taxon>
        <taxon>Thermoprotei</taxon>
        <taxon>Desulfurococcales</taxon>
        <taxon>Desulfurococcaceae</taxon>
        <taxon>Ignisphaera</taxon>
    </lineage>
</organism>
<gene>
    <name evidence="1" type="ordered locus">Igag_0029</name>
</gene>
<keyword evidence="2" id="KW-1185">Reference proteome</keyword>
<sequence length="153" mass="18246">MELEQCKDHFLCIDSNCFNRFINTLIDIYKQNLYEYNNIVKKYGYYLKPIHIVTKRRGLNTKTYVYYGRYWYKLYSNGSRIKWIYIGLTKPLKELPDPPINPLTFITISLDQDLRTCICIDEKHRNVLRTLISSTINGEDNCINRVAKLLLYS</sequence>
<dbReference type="HOGENOM" id="CLU_143937_0_0_2"/>
<proteinExistence type="predicted"/>